<dbReference type="PANTHER" id="PTHR13281:SF0">
    <property type="entry name" value="TRANSMEMBRANE PROTEIN 70, MITOCHONDRIAL"/>
    <property type="match status" value="1"/>
</dbReference>
<protein>
    <submittedName>
        <fullName evidence="5">Transmembrane protein</fullName>
    </submittedName>
</protein>
<evidence type="ECO:0000313" key="3">
    <source>
        <dbReference type="EMBL" id="VDM95730.1"/>
    </source>
</evidence>
<gene>
    <name evidence="3" type="ORF">TCLT_LOCUS672</name>
</gene>
<dbReference type="WBParaSite" id="TCLT_0000067101-mRNA-1">
    <property type="protein sequence ID" value="TCLT_0000067101-mRNA-1"/>
    <property type="gene ID" value="TCLT_0000067101"/>
</dbReference>
<dbReference type="Pfam" id="PF06979">
    <property type="entry name" value="TMEM70"/>
    <property type="match status" value="1"/>
</dbReference>
<dbReference type="GO" id="GO:0033615">
    <property type="term" value="P:mitochondrial proton-transporting ATP synthase complex assembly"/>
    <property type="evidence" value="ECO:0007669"/>
    <property type="project" value="TreeGrafter"/>
</dbReference>
<keyword evidence="4" id="KW-1185">Reference proteome</keyword>
<keyword evidence="2" id="KW-0472">Membrane</keyword>
<dbReference type="EMBL" id="UYYF01000055">
    <property type="protein sequence ID" value="VDM95730.1"/>
    <property type="molecule type" value="Genomic_DNA"/>
</dbReference>
<comment type="similarity">
    <text evidence="1">Belongs to the TMEM70 family.</text>
</comment>
<evidence type="ECO:0000313" key="5">
    <source>
        <dbReference type="WBParaSite" id="TCLT_0000067101-mRNA-1"/>
    </source>
</evidence>
<evidence type="ECO:0000256" key="1">
    <source>
        <dbReference type="ARBA" id="ARBA00005280"/>
    </source>
</evidence>
<dbReference type="PANTHER" id="PTHR13281">
    <property type="entry name" value="TRANSMEMBRANE PROTEIN 70, MITOCHONDRIAL"/>
    <property type="match status" value="1"/>
</dbReference>
<keyword evidence="2" id="KW-0812">Transmembrane</keyword>
<dbReference type="GO" id="GO:0031966">
    <property type="term" value="C:mitochondrial membrane"/>
    <property type="evidence" value="ECO:0007669"/>
    <property type="project" value="TreeGrafter"/>
</dbReference>
<dbReference type="OMA" id="HYNFLMQ"/>
<sequence>MHERFKSKAVCENIGIVQRSFVPLRTVSVSDLGYSILTDASKNRSLKDGGMLPPKLVLAAKVLSLSSSAISLAMIPVMSQILTQKPGTGTIAAVLDSFFILYAFTPILLHQILVKRYIVDLFYNPETEIFTSVHFGFFLGKNALRFRAEDVVDSNYSPDMLKLWFPLATAVIHGKPLMLCLNEKIYNDDLIFRKLTQNIKFTS</sequence>
<organism evidence="5">
    <name type="scientific">Thelazia callipaeda</name>
    <name type="common">Oriental eyeworm</name>
    <name type="synonym">Parasitic nematode</name>
    <dbReference type="NCBI Taxonomy" id="103827"/>
    <lineage>
        <taxon>Eukaryota</taxon>
        <taxon>Metazoa</taxon>
        <taxon>Ecdysozoa</taxon>
        <taxon>Nematoda</taxon>
        <taxon>Chromadorea</taxon>
        <taxon>Rhabditida</taxon>
        <taxon>Spirurina</taxon>
        <taxon>Spiruromorpha</taxon>
        <taxon>Thelazioidea</taxon>
        <taxon>Thelaziidae</taxon>
        <taxon>Thelazia</taxon>
    </lineage>
</organism>
<dbReference type="InterPro" id="IPR045325">
    <property type="entry name" value="TMEM70/TMEM186/TMEM223"/>
</dbReference>
<evidence type="ECO:0000313" key="4">
    <source>
        <dbReference type="Proteomes" id="UP000276776"/>
    </source>
</evidence>
<dbReference type="Proteomes" id="UP000276776">
    <property type="component" value="Unassembled WGS sequence"/>
</dbReference>
<feature type="transmembrane region" description="Helical" evidence="2">
    <location>
        <begin position="56"/>
        <end position="78"/>
    </location>
</feature>
<proteinExistence type="inferred from homology"/>
<evidence type="ECO:0000256" key="2">
    <source>
        <dbReference type="SAM" id="Phobius"/>
    </source>
</evidence>
<reference evidence="5" key="1">
    <citation type="submission" date="2016-04" db="UniProtKB">
        <authorList>
            <consortium name="WormBaseParasite"/>
        </authorList>
    </citation>
    <scope>IDENTIFICATION</scope>
</reference>
<dbReference type="AlphaFoldDB" id="A0A158RAS8"/>
<keyword evidence="2" id="KW-1133">Transmembrane helix</keyword>
<reference evidence="3 4" key="2">
    <citation type="submission" date="2018-11" db="EMBL/GenBank/DDBJ databases">
        <authorList>
            <consortium name="Pathogen Informatics"/>
        </authorList>
    </citation>
    <scope>NUCLEOTIDE SEQUENCE [LARGE SCALE GENOMIC DNA]</scope>
</reference>
<accession>A0A158RAS8</accession>
<dbReference type="STRING" id="103827.A0A158RAS8"/>
<name>A0A158RAS8_THECL</name>
<dbReference type="InterPro" id="IPR009724">
    <property type="entry name" value="TMEM70"/>
</dbReference>
<feature type="transmembrane region" description="Helical" evidence="2">
    <location>
        <begin position="90"/>
        <end position="109"/>
    </location>
</feature>
<dbReference type="OrthoDB" id="156886at2759"/>